<protein>
    <submittedName>
        <fullName evidence="1">Uncharacterized protein</fullName>
    </submittedName>
</protein>
<organism evidence="1 2">
    <name type="scientific">Kalanchoe fedtschenkoi</name>
    <name type="common">Lavender scallops</name>
    <name type="synonym">South American air plant</name>
    <dbReference type="NCBI Taxonomy" id="63787"/>
    <lineage>
        <taxon>Eukaryota</taxon>
        <taxon>Viridiplantae</taxon>
        <taxon>Streptophyta</taxon>
        <taxon>Embryophyta</taxon>
        <taxon>Tracheophyta</taxon>
        <taxon>Spermatophyta</taxon>
        <taxon>Magnoliopsida</taxon>
        <taxon>eudicotyledons</taxon>
        <taxon>Gunneridae</taxon>
        <taxon>Pentapetalae</taxon>
        <taxon>Saxifragales</taxon>
        <taxon>Crassulaceae</taxon>
        <taxon>Kalanchoe</taxon>
    </lineage>
</organism>
<dbReference type="Gramene" id="Kaladp0080s0086.1.v1.1">
    <property type="protein sequence ID" value="Kaladp0080s0086.1.v1.1.CDS.1"/>
    <property type="gene ID" value="Kaladp0080s0086.v1.1"/>
</dbReference>
<dbReference type="PANTHER" id="PTHR34570:SF12">
    <property type="entry name" value="EXPRESSED PROTEIN"/>
    <property type="match status" value="1"/>
</dbReference>
<keyword evidence="2" id="KW-1185">Reference proteome</keyword>
<dbReference type="Proteomes" id="UP000594263">
    <property type="component" value="Unplaced"/>
</dbReference>
<dbReference type="AlphaFoldDB" id="A0A7N0UPL5"/>
<evidence type="ECO:0000313" key="1">
    <source>
        <dbReference type="EnsemblPlants" id="Kaladp0080s0086.1.v1.1.CDS.1"/>
    </source>
</evidence>
<dbReference type="EnsemblPlants" id="Kaladp0080s0086.1.v1.1">
    <property type="protein sequence ID" value="Kaladp0080s0086.1.v1.1.CDS.1"/>
    <property type="gene ID" value="Kaladp0080s0086.v1.1"/>
</dbReference>
<reference evidence="1" key="1">
    <citation type="submission" date="2021-01" db="UniProtKB">
        <authorList>
            <consortium name="EnsemblPlants"/>
        </authorList>
    </citation>
    <scope>IDENTIFICATION</scope>
</reference>
<sequence length="137" mass="15768">MGVTDSDPIVIHSSIALLQERFKQLHREKRRREERELLRLLSDSPASLGAIHSTRHYIDHTSKRRRIYHTEFLLTDKQAPKVSLSLWPSSSTDCQTKLLDIEVPVKKNLQTEDRLALHDLSCLLGSFDTDVDTSLHL</sequence>
<proteinExistence type="predicted"/>
<dbReference type="PANTHER" id="PTHR34570">
    <property type="entry name" value="OS03G0593100 PROTEIN"/>
    <property type="match status" value="1"/>
</dbReference>
<evidence type="ECO:0000313" key="2">
    <source>
        <dbReference type="Proteomes" id="UP000594263"/>
    </source>
</evidence>
<accession>A0A7N0UPL5</accession>
<name>A0A7N0UPL5_KALFE</name>